<feature type="compositionally biased region" description="Acidic residues" evidence="1">
    <location>
        <begin position="332"/>
        <end position="348"/>
    </location>
</feature>
<comment type="caution">
    <text evidence="2">The sequence shown here is derived from an EMBL/GenBank/DDBJ whole genome shotgun (WGS) entry which is preliminary data.</text>
</comment>
<proteinExistence type="predicted"/>
<organism evidence="2 3">
    <name type="scientific">Silurus asotus</name>
    <name type="common">Amur catfish</name>
    <name type="synonym">Parasilurus asotus</name>
    <dbReference type="NCBI Taxonomy" id="30991"/>
    <lineage>
        <taxon>Eukaryota</taxon>
        <taxon>Metazoa</taxon>
        <taxon>Chordata</taxon>
        <taxon>Craniata</taxon>
        <taxon>Vertebrata</taxon>
        <taxon>Euteleostomi</taxon>
        <taxon>Actinopterygii</taxon>
        <taxon>Neopterygii</taxon>
        <taxon>Teleostei</taxon>
        <taxon>Ostariophysi</taxon>
        <taxon>Siluriformes</taxon>
        <taxon>Siluridae</taxon>
        <taxon>Silurus</taxon>
    </lineage>
</organism>
<feature type="region of interest" description="Disordered" evidence="1">
    <location>
        <begin position="21"/>
        <end position="231"/>
    </location>
</feature>
<feature type="compositionally biased region" description="Low complexity" evidence="1">
    <location>
        <begin position="422"/>
        <end position="431"/>
    </location>
</feature>
<feature type="compositionally biased region" description="Gly residues" evidence="1">
    <location>
        <begin position="296"/>
        <end position="324"/>
    </location>
</feature>
<gene>
    <name evidence="2" type="ORF">C0J50_16749</name>
</gene>
<feature type="region of interest" description="Disordered" evidence="1">
    <location>
        <begin position="367"/>
        <end position="438"/>
    </location>
</feature>
<accession>A0AAD5FPQ4</accession>
<evidence type="ECO:0000256" key="1">
    <source>
        <dbReference type="SAM" id="MobiDB-lite"/>
    </source>
</evidence>
<reference evidence="2" key="1">
    <citation type="submission" date="2018-07" db="EMBL/GenBank/DDBJ databases">
        <title>Comparative genomics of catfishes provides insights into carnivory and benthic adaptation.</title>
        <authorList>
            <person name="Zhang Y."/>
            <person name="Wang D."/>
            <person name="Peng Z."/>
            <person name="Zheng S."/>
            <person name="Shao F."/>
            <person name="Tao W."/>
        </authorList>
    </citation>
    <scope>NUCLEOTIDE SEQUENCE</scope>
    <source>
        <strain evidence="2">Chongqing</strain>
    </source>
</reference>
<feature type="compositionally biased region" description="Low complexity" evidence="1">
    <location>
        <begin position="255"/>
        <end position="266"/>
    </location>
</feature>
<protein>
    <submittedName>
        <fullName evidence="2">Uncharacterized protein</fullName>
    </submittedName>
</protein>
<feature type="compositionally biased region" description="Low complexity" evidence="1">
    <location>
        <begin position="88"/>
        <end position="115"/>
    </location>
</feature>
<feature type="region of interest" description="Disordered" evidence="1">
    <location>
        <begin position="243"/>
        <end position="348"/>
    </location>
</feature>
<dbReference type="Proteomes" id="UP001205998">
    <property type="component" value="Unassembled WGS sequence"/>
</dbReference>
<feature type="compositionally biased region" description="Gly residues" evidence="1">
    <location>
        <begin position="267"/>
        <end position="288"/>
    </location>
</feature>
<feature type="compositionally biased region" description="Low complexity" evidence="1">
    <location>
        <begin position="150"/>
        <end position="223"/>
    </location>
</feature>
<evidence type="ECO:0000313" key="3">
    <source>
        <dbReference type="Proteomes" id="UP001205998"/>
    </source>
</evidence>
<dbReference type="EMBL" id="MU551599">
    <property type="protein sequence ID" value="KAI5623713.1"/>
    <property type="molecule type" value="Genomic_DNA"/>
</dbReference>
<sequence>MNNTEDDTYYYEYPYYDDLDAEKNEESSLTPGRTIDSGRVDTTITRETVVNVPGGTGHSVGSTSSSTSRKDTGTGSETYEEYDDHGYDTTYYDESTSSPGSSLTITSTGTGTGTDTGDDWDLPDAIDPGLGEDVEKHTITSIREGGHIHTSNTGGSDSSTGSGTNIRIGSGSSAGSDSSSGSSTGSDSSSGSSTGSASVSTSITGPGSVSTSSTGSSTSSSSVDNYDNYGYGVTYEDEYTDGFVEGVDTAGGGSISSTASVGAGSSSVGGGSVSVGGGSVSVGGGSVSVGGSSVSVGGGSVSVSGSAGGGGGGGSASAGAGAGAGTAKVEGGEDGDYPDSFNEESITDLTDSDLDKVYSDYKEYYGEGDDKNLPAETGIYQEEGARGEKGQKGEPAIIEPGMLVEGPPGPEGPTGLPGPPGTSGAPGSSGDPGERLDCGMPAGLRASLLASCTKECRRGICMVQQKSVCLLVHKARA</sequence>
<keyword evidence="3" id="KW-1185">Reference proteome</keyword>
<dbReference type="AlphaFoldDB" id="A0AAD5FPQ4"/>
<feature type="compositionally biased region" description="Basic and acidic residues" evidence="1">
    <location>
        <begin position="383"/>
        <end position="392"/>
    </location>
</feature>
<name>A0AAD5FPQ4_SILAS</name>
<evidence type="ECO:0000313" key="2">
    <source>
        <dbReference type="EMBL" id="KAI5623713.1"/>
    </source>
</evidence>
<feature type="compositionally biased region" description="Pro residues" evidence="1">
    <location>
        <begin position="407"/>
        <end position="420"/>
    </location>
</feature>
<feature type="compositionally biased region" description="Low complexity" evidence="1">
    <location>
        <begin position="59"/>
        <end position="77"/>
    </location>
</feature>